<organism evidence="2 3">
    <name type="scientific">Lutibacter oricola</name>
    <dbReference type="NCBI Taxonomy" id="762486"/>
    <lineage>
        <taxon>Bacteria</taxon>
        <taxon>Pseudomonadati</taxon>
        <taxon>Bacteroidota</taxon>
        <taxon>Flavobacteriia</taxon>
        <taxon>Flavobacteriales</taxon>
        <taxon>Flavobacteriaceae</taxon>
        <taxon>Lutibacter</taxon>
    </lineage>
</organism>
<keyword evidence="1" id="KW-0812">Transmembrane</keyword>
<dbReference type="OrthoDB" id="662673at2"/>
<dbReference type="EMBL" id="FNNJ01000001">
    <property type="protein sequence ID" value="SDW17364.1"/>
    <property type="molecule type" value="Genomic_DNA"/>
</dbReference>
<feature type="transmembrane region" description="Helical" evidence="1">
    <location>
        <begin position="161"/>
        <end position="181"/>
    </location>
</feature>
<evidence type="ECO:0000313" key="3">
    <source>
        <dbReference type="Proteomes" id="UP000199595"/>
    </source>
</evidence>
<proteinExistence type="predicted"/>
<sequence>MKLTSHHIQELHKFTRAHYVEHFDVQTELVDHLANDIEAIWQEKPNLTFDEAKTISFKKFGVYGFMNIVEKRTNALYKKYWRLVWSIFKSYFKLPQVISVFILFILVYSSFSYNISNQKWIYIFLGFGIIIFMIYHLFRLHKIKRNRQKQSGKKWLFEESILNAGGIGAFSYLFFQIPLSFEFQLQSFYSIFLMSLFLTCYILIIYCVLTVLPSRIEIILSKTISRI</sequence>
<dbReference type="RefSeq" id="WP_090118821.1">
    <property type="nucleotide sequence ID" value="NZ_FNNJ01000001.1"/>
</dbReference>
<dbReference type="Proteomes" id="UP000199595">
    <property type="component" value="Unassembled WGS sequence"/>
</dbReference>
<keyword evidence="1" id="KW-1133">Transmembrane helix</keyword>
<reference evidence="2 3" key="1">
    <citation type="submission" date="2016-10" db="EMBL/GenBank/DDBJ databases">
        <authorList>
            <person name="de Groot N.N."/>
        </authorList>
    </citation>
    <scope>NUCLEOTIDE SEQUENCE [LARGE SCALE GENOMIC DNA]</scope>
    <source>
        <strain evidence="2 3">DSM 24956</strain>
    </source>
</reference>
<keyword evidence="3" id="KW-1185">Reference proteome</keyword>
<protein>
    <submittedName>
        <fullName evidence="2">Uncharacterized protein</fullName>
    </submittedName>
</protein>
<evidence type="ECO:0000313" key="2">
    <source>
        <dbReference type="EMBL" id="SDW17364.1"/>
    </source>
</evidence>
<gene>
    <name evidence="2" type="ORF">SAMN05444411_101209</name>
</gene>
<dbReference type="AlphaFoldDB" id="A0A1H2REY0"/>
<dbReference type="STRING" id="762486.SAMN05444411_101209"/>
<feature type="transmembrane region" description="Helical" evidence="1">
    <location>
        <begin position="91"/>
        <end position="108"/>
    </location>
</feature>
<accession>A0A1H2REY0</accession>
<keyword evidence="1" id="KW-0472">Membrane</keyword>
<name>A0A1H2REY0_9FLAO</name>
<evidence type="ECO:0000256" key="1">
    <source>
        <dbReference type="SAM" id="Phobius"/>
    </source>
</evidence>
<feature type="transmembrane region" description="Helical" evidence="1">
    <location>
        <begin position="187"/>
        <end position="212"/>
    </location>
</feature>
<feature type="transmembrane region" description="Helical" evidence="1">
    <location>
        <begin position="120"/>
        <end position="140"/>
    </location>
</feature>